<reference evidence="2" key="1">
    <citation type="submission" date="2018-10" db="EMBL/GenBank/DDBJ databases">
        <title>Hidden diversity of soil giant viruses.</title>
        <authorList>
            <person name="Schulz F."/>
            <person name="Alteio L."/>
            <person name="Goudeau D."/>
            <person name="Ryan E.M."/>
            <person name="Malmstrom R.R."/>
            <person name="Blanchard J."/>
            <person name="Woyke T."/>
        </authorList>
    </citation>
    <scope>NUCLEOTIDE SEQUENCE</scope>
    <source>
        <strain evidence="2">TEV1</strain>
    </source>
</reference>
<feature type="transmembrane region" description="Helical" evidence="1">
    <location>
        <begin position="59"/>
        <end position="80"/>
    </location>
</feature>
<name>A0A3G4ZNF7_9VIRU</name>
<proteinExistence type="predicted"/>
<keyword evidence="1" id="KW-1133">Transmembrane helix</keyword>
<gene>
    <name evidence="2" type="ORF">Terrestrivirus6_56</name>
</gene>
<evidence type="ECO:0000313" key="2">
    <source>
        <dbReference type="EMBL" id="AYV76430.1"/>
    </source>
</evidence>
<keyword evidence="1" id="KW-0812">Transmembrane</keyword>
<feature type="transmembrane region" description="Helical" evidence="1">
    <location>
        <begin position="21"/>
        <end position="39"/>
    </location>
</feature>
<evidence type="ECO:0000256" key="1">
    <source>
        <dbReference type="SAM" id="Phobius"/>
    </source>
</evidence>
<dbReference type="EMBL" id="MK071984">
    <property type="protein sequence ID" value="AYV76430.1"/>
    <property type="molecule type" value="Genomic_DNA"/>
</dbReference>
<accession>A0A3G4ZNF7</accession>
<protein>
    <submittedName>
        <fullName evidence="2">Uncharacterized protein</fullName>
    </submittedName>
</protein>
<keyword evidence="1" id="KW-0472">Membrane</keyword>
<organism evidence="2">
    <name type="scientific">Terrestrivirus sp</name>
    <dbReference type="NCBI Taxonomy" id="2487775"/>
    <lineage>
        <taxon>Viruses</taxon>
        <taxon>Varidnaviria</taxon>
        <taxon>Bamfordvirae</taxon>
        <taxon>Nucleocytoviricota</taxon>
        <taxon>Megaviricetes</taxon>
        <taxon>Imitervirales</taxon>
        <taxon>Mimiviridae</taxon>
        <taxon>Klosneuvirinae</taxon>
    </lineage>
</organism>
<sequence length="85" mass="9741">MNKEYIKYTTKNNRMDFNTKCTVITASAAVCALYGFFKPRYYDRYNSFVSESDRRLNNAVSYGFFGFVGTAFAVVTISTLKLMPN</sequence>